<accession>A0AAE0EL96</accession>
<dbReference type="EMBL" id="JANJYJ010000001">
    <property type="protein sequence ID" value="KAK3232194.1"/>
    <property type="molecule type" value="Genomic_DNA"/>
</dbReference>
<comment type="caution">
    <text evidence="1">The sequence shown here is derived from an EMBL/GenBank/DDBJ whole genome shotgun (WGS) entry which is preliminary data.</text>
</comment>
<protein>
    <submittedName>
        <fullName evidence="1">Uncharacterized protein</fullName>
    </submittedName>
</protein>
<dbReference type="Proteomes" id="UP001281410">
    <property type="component" value="Unassembled WGS sequence"/>
</dbReference>
<organism evidence="1 2">
    <name type="scientific">Dipteronia sinensis</name>
    <dbReference type="NCBI Taxonomy" id="43782"/>
    <lineage>
        <taxon>Eukaryota</taxon>
        <taxon>Viridiplantae</taxon>
        <taxon>Streptophyta</taxon>
        <taxon>Embryophyta</taxon>
        <taxon>Tracheophyta</taxon>
        <taxon>Spermatophyta</taxon>
        <taxon>Magnoliopsida</taxon>
        <taxon>eudicotyledons</taxon>
        <taxon>Gunneridae</taxon>
        <taxon>Pentapetalae</taxon>
        <taxon>rosids</taxon>
        <taxon>malvids</taxon>
        <taxon>Sapindales</taxon>
        <taxon>Sapindaceae</taxon>
        <taxon>Hippocastanoideae</taxon>
        <taxon>Acereae</taxon>
        <taxon>Dipteronia</taxon>
    </lineage>
</organism>
<reference evidence="1" key="1">
    <citation type="journal article" date="2023" name="Plant J.">
        <title>Genome sequences and population genomics provide insights into the demographic history, inbreeding, and mutation load of two 'living fossil' tree species of Dipteronia.</title>
        <authorList>
            <person name="Feng Y."/>
            <person name="Comes H.P."/>
            <person name="Chen J."/>
            <person name="Zhu S."/>
            <person name="Lu R."/>
            <person name="Zhang X."/>
            <person name="Li P."/>
            <person name="Qiu J."/>
            <person name="Olsen K.M."/>
            <person name="Qiu Y."/>
        </authorList>
    </citation>
    <scope>NUCLEOTIDE SEQUENCE</scope>
    <source>
        <strain evidence="1">NBL</strain>
    </source>
</reference>
<evidence type="ECO:0000313" key="1">
    <source>
        <dbReference type="EMBL" id="KAK3232194.1"/>
    </source>
</evidence>
<dbReference type="AlphaFoldDB" id="A0AAE0EL96"/>
<sequence length="74" mass="8444">MREGESERAKKKIRFVGRRRRGFLVRLAVVMVFLGSRGDGDGVSGFIERRGWSLPAAMVLKMMKFEYDCCNGVE</sequence>
<name>A0AAE0EL96_9ROSI</name>
<gene>
    <name evidence="1" type="ORF">Dsin_004075</name>
</gene>
<proteinExistence type="predicted"/>
<evidence type="ECO:0000313" key="2">
    <source>
        <dbReference type="Proteomes" id="UP001281410"/>
    </source>
</evidence>
<keyword evidence="2" id="KW-1185">Reference proteome</keyword>